<organism evidence="4 5">
    <name type="scientific">Qingrenia yutianensis</name>
    <dbReference type="NCBI Taxonomy" id="2763676"/>
    <lineage>
        <taxon>Bacteria</taxon>
        <taxon>Bacillati</taxon>
        <taxon>Bacillota</taxon>
        <taxon>Clostridia</taxon>
        <taxon>Eubacteriales</taxon>
        <taxon>Oscillospiraceae</taxon>
        <taxon>Qingrenia</taxon>
    </lineage>
</organism>
<feature type="domain" description="SLH" evidence="3">
    <location>
        <begin position="336"/>
        <end position="399"/>
    </location>
</feature>
<feature type="signal peptide" evidence="2">
    <location>
        <begin position="1"/>
        <end position="23"/>
    </location>
</feature>
<dbReference type="PROSITE" id="PS51272">
    <property type="entry name" value="SLH"/>
    <property type="match status" value="1"/>
</dbReference>
<keyword evidence="2" id="KW-0732">Signal</keyword>
<dbReference type="Pfam" id="PF00395">
    <property type="entry name" value="SLH"/>
    <property type="match status" value="2"/>
</dbReference>
<dbReference type="AlphaFoldDB" id="A0A926FCL7"/>
<accession>A0A926FCL7</accession>
<evidence type="ECO:0000259" key="3">
    <source>
        <dbReference type="PROSITE" id="PS51272"/>
    </source>
</evidence>
<protein>
    <submittedName>
        <fullName evidence="4">S-layer homology domain-containing protein</fullName>
    </submittedName>
</protein>
<feature type="chain" id="PRO_5036790042" evidence="2">
    <location>
        <begin position="24"/>
        <end position="401"/>
    </location>
</feature>
<reference evidence="4" key="1">
    <citation type="submission" date="2020-08" db="EMBL/GenBank/DDBJ databases">
        <title>Genome public.</title>
        <authorList>
            <person name="Liu C."/>
            <person name="Sun Q."/>
        </authorList>
    </citation>
    <scope>NUCLEOTIDE SEQUENCE</scope>
    <source>
        <strain evidence="4">NSJ-50</strain>
    </source>
</reference>
<sequence length="401" mass="46149">MKKTVSLLAVITVIILLCSNVFALETKNSVISPTKTFYQILGIESNEDIKSATIEYVRELNNVCADIDNEDIEKFLSVCRDTEYKAVIGPYWDNYKKLNNVFVNLWKGEKYSLDYNNKLTIYPTCIQYGAYGNKTADTGVTYACNYLWYYPTEDSVNVIAEAFEELTNKYCNRTRMLDNYDGPVVVKSEPNYFSTAGASKWAETDLQIAATKNLVPYELAYNYTEGISREDFCKLAAQLIVVLYKEKTYDTVNSSEIQSVVKEIIQLKNLTSEFENVLYEDVNNPSDEIRFLTALKVIYGTGKNRFEPNSYITRETAAAILSRIASLFDVELNADGDNFSDDYQISYWAKSYVYEMKNLGVMFGDENNLFNAQDIYTKEQSIITIYRMYQRIFDYMFSLNL</sequence>
<comment type="caution">
    <text evidence="4">The sequence shown here is derived from an EMBL/GenBank/DDBJ whole genome shotgun (WGS) entry which is preliminary data.</text>
</comment>
<dbReference type="Proteomes" id="UP000647416">
    <property type="component" value="Unassembled WGS sequence"/>
</dbReference>
<evidence type="ECO:0000313" key="5">
    <source>
        <dbReference type="Proteomes" id="UP000647416"/>
    </source>
</evidence>
<keyword evidence="1" id="KW-0677">Repeat</keyword>
<name>A0A926FCL7_9FIRM</name>
<evidence type="ECO:0000256" key="2">
    <source>
        <dbReference type="SAM" id="SignalP"/>
    </source>
</evidence>
<proteinExistence type="predicted"/>
<gene>
    <name evidence="4" type="ORF">H8706_11290</name>
</gene>
<keyword evidence="5" id="KW-1185">Reference proteome</keyword>
<evidence type="ECO:0000256" key="1">
    <source>
        <dbReference type="ARBA" id="ARBA00022737"/>
    </source>
</evidence>
<dbReference type="InterPro" id="IPR001119">
    <property type="entry name" value="SLH_dom"/>
</dbReference>
<dbReference type="RefSeq" id="WP_262432714.1">
    <property type="nucleotide sequence ID" value="NZ_JACRTE010000031.1"/>
</dbReference>
<evidence type="ECO:0000313" key="4">
    <source>
        <dbReference type="EMBL" id="MBC8597441.1"/>
    </source>
</evidence>
<dbReference type="EMBL" id="JACRTE010000031">
    <property type="protein sequence ID" value="MBC8597441.1"/>
    <property type="molecule type" value="Genomic_DNA"/>
</dbReference>